<name>A0A4U3L1L7_9BACT</name>
<dbReference type="InterPro" id="IPR014144">
    <property type="entry name" value="LigD_PE_domain"/>
</dbReference>
<feature type="region of interest" description="Disordered" evidence="1">
    <location>
        <begin position="1"/>
        <end position="26"/>
    </location>
</feature>
<keyword evidence="4" id="KW-1185">Reference proteome</keyword>
<sequence length="223" mass="24801">MSLAEYKKKRNFGNTPEPVTAQTKKKGKHIFVIQRHSATRLHYDFRLEMEGVLKSWAVPKGPSLYPKDKRLAMMVEDHPVDYANFQGIIPEGNYGAGIVEIWDKGTYELSPENDGDGLHAIQKGALKFILHGNKLQGRFALIKMKKGAPNAWMLIKEKDAFASDMPYNSEDDTDASSPINQQLNASGAKKVKAISPQKKPAKTASPKRIEAPALKVESKKKAL</sequence>
<dbReference type="Proteomes" id="UP000305848">
    <property type="component" value="Unassembled WGS sequence"/>
</dbReference>
<reference evidence="3 4" key="1">
    <citation type="submission" date="2019-05" db="EMBL/GenBank/DDBJ databases">
        <title>Panacibacter sp. strain 17mud1-8 Genome sequencing and assembly.</title>
        <authorList>
            <person name="Chhetri G."/>
        </authorList>
    </citation>
    <scope>NUCLEOTIDE SEQUENCE [LARGE SCALE GENOMIC DNA]</scope>
    <source>
        <strain evidence="3 4">17mud1-8</strain>
    </source>
</reference>
<protein>
    <submittedName>
        <fullName evidence="3">3'-phosphoesterase</fullName>
    </submittedName>
</protein>
<proteinExistence type="predicted"/>
<evidence type="ECO:0000256" key="1">
    <source>
        <dbReference type="SAM" id="MobiDB-lite"/>
    </source>
</evidence>
<gene>
    <name evidence="3" type="ORF">FC093_09405</name>
</gene>
<dbReference type="EMBL" id="SZQL01000006">
    <property type="protein sequence ID" value="TKK69031.1"/>
    <property type="molecule type" value="Genomic_DNA"/>
</dbReference>
<comment type="caution">
    <text evidence="3">The sequence shown here is derived from an EMBL/GenBank/DDBJ whole genome shotgun (WGS) entry which is preliminary data.</text>
</comment>
<evidence type="ECO:0000313" key="4">
    <source>
        <dbReference type="Proteomes" id="UP000305848"/>
    </source>
</evidence>
<dbReference type="AlphaFoldDB" id="A0A4U3L1L7"/>
<dbReference type="PANTHER" id="PTHR39465">
    <property type="entry name" value="DNA LIGASE D, 3'-PHOSPHOESTERASE DOMAIN"/>
    <property type="match status" value="1"/>
</dbReference>
<feature type="domain" description="DNA ligase D 3'-phosphoesterase" evidence="2">
    <location>
        <begin position="34"/>
        <end position="143"/>
    </location>
</feature>
<evidence type="ECO:0000313" key="3">
    <source>
        <dbReference type="EMBL" id="TKK69031.1"/>
    </source>
</evidence>
<dbReference type="Pfam" id="PF13298">
    <property type="entry name" value="LigD_N"/>
    <property type="match status" value="1"/>
</dbReference>
<organism evidence="3 4">
    <name type="scientific">Ilyomonas limi</name>
    <dbReference type="NCBI Taxonomy" id="2575867"/>
    <lineage>
        <taxon>Bacteria</taxon>
        <taxon>Pseudomonadati</taxon>
        <taxon>Bacteroidota</taxon>
        <taxon>Chitinophagia</taxon>
        <taxon>Chitinophagales</taxon>
        <taxon>Chitinophagaceae</taxon>
        <taxon>Ilyomonas</taxon>
    </lineage>
</organism>
<evidence type="ECO:0000259" key="2">
    <source>
        <dbReference type="Pfam" id="PF13298"/>
    </source>
</evidence>
<accession>A0A4U3L1L7</accession>
<dbReference type="NCBIfam" id="TIGR02777">
    <property type="entry name" value="LigD_PE_dom"/>
    <property type="match status" value="1"/>
</dbReference>
<feature type="region of interest" description="Disordered" evidence="1">
    <location>
        <begin position="165"/>
        <end position="223"/>
    </location>
</feature>
<feature type="compositionally biased region" description="Polar residues" evidence="1">
    <location>
        <begin position="175"/>
        <end position="185"/>
    </location>
</feature>
<dbReference type="PANTHER" id="PTHR39465:SF1">
    <property type="entry name" value="DNA LIGASE D 3'-PHOSPHOESTERASE DOMAIN-CONTAINING PROTEIN"/>
    <property type="match status" value="1"/>
</dbReference>
<dbReference type="OrthoDB" id="9802472at2"/>